<proteinExistence type="inferred from homology"/>
<dbReference type="AlphaFoldDB" id="A0A9P5EM04"/>
<dbReference type="OrthoDB" id="191139at2759"/>
<comment type="caution">
    <text evidence="2">The sequence shown here is derived from an EMBL/GenBank/DDBJ whole genome shotgun (WGS) entry which is preliminary data.</text>
</comment>
<gene>
    <name evidence="2" type="primary">MIMI_R665</name>
    <name evidence="2" type="ORF">CGCSCA2_v009829</name>
</gene>
<dbReference type="Gene3D" id="3.40.50.720">
    <property type="entry name" value="NAD(P)-binding Rossmann-like Domain"/>
    <property type="match status" value="2"/>
</dbReference>
<organism evidence="2 3">
    <name type="scientific">Colletotrichum siamense</name>
    <name type="common">Anthracnose fungus</name>
    <dbReference type="NCBI Taxonomy" id="690259"/>
    <lineage>
        <taxon>Eukaryota</taxon>
        <taxon>Fungi</taxon>
        <taxon>Dikarya</taxon>
        <taxon>Ascomycota</taxon>
        <taxon>Pezizomycotina</taxon>
        <taxon>Sordariomycetes</taxon>
        <taxon>Hypocreomycetidae</taxon>
        <taxon>Glomerellales</taxon>
        <taxon>Glomerellaceae</taxon>
        <taxon>Colletotrichum</taxon>
        <taxon>Colletotrichum gloeosporioides species complex</taxon>
    </lineage>
</organism>
<dbReference type="GO" id="GO:0005737">
    <property type="term" value="C:cytoplasm"/>
    <property type="evidence" value="ECO:0007669"/>
    <property type="project" value="TreeGrafter"/>
</dbReference>
<dbReference type="InterPro" id="IPR051468">
    <property type="entry name" value="Fungal_SecMetab_SDRs"/>
</dbReference>
<dbReference type="PANTHER" id="PTHR43544:SF2">
    <property type="entry name" value="OXIDOREDUCTASE"/>
    <property type="match status" value="1"/>
</dbReference>
<dbReference type="InterPro" id="IPR036291">
    <property type="entry name" value="NAD(P)-bd_dom_sf"/>
</dbReference>
<dbReference type="Proteomes" id="UP000711996">
    <property type="component" value="Unassembled WGS sequence"/>
</dbReference>
<dbReference type="Pfam" id="PF00106">
    <property type="entry name" value="adh_short"/>
    <property type="match status" value="1"/>
</dbReference>
<evidence type="ECO:0000313" key="2">
    <source>
        <dbReference type="EMBL" id="KAF4853822.1"/>
    </source>
</evidence>
<protein>
    <submittedName>
        <fullName evidence="2">Hypotheticall protein</fullName>
    </submittedName>
</protein>
<name>A0A9P5EM04_COLSI</name>
<dbReference type="SUPFAM" id="SSF51735">
    <property type="entry name" value="NAD(P)-binding Rossmann-fold domains"/>
    <property type="match status" value="1"/>
</dbReference>
<evidence type="ECO:0000313" key="3">
    <source>
        <dbReference type="Proteomes" id="UP000711996"/>
    </source>
</evidence>
<keyword evidence="3" id="KW-1185">Reference proteome</keyword>
<dbReference type="EMBL" id="QPMT01000035">
    <property type="protein sequence ID" value="KAF4853822.1"/>
    <property type="molecule type" value="Genomic_DNA"/>
</dbReference>
<dbReference type="CDD" id="cd05233">
    <property type="entry name" value="SDR_c"/>
    <property type="match status" value="1"/>
</dbReference>
<dbReference type="PANTHER" id="PTHR43544">
    <property type="entry name" value="SHORT-CHAIN DEHYDROGENASE/REDUCTASE"/>
    <property type="match status" value="1"/>
</dbReference>
<evidence type="ECO:0000256" key="1">
    <source>
        <dbReference type="ARBA" id="ARBA00006484"/>
    </source>
</evidence>
<comment type="similarity">
    <text evidence="1">Belongs to the short-chain dehydrogenases/reductases (SDR) family.</text>
</comment>
<reference evidence="2" key="1">
    <citation type="submission" date="2019-06" db="EMBL/GenBank/DDBJ databases">
        <authorList>
            <person name="Gan P."/>
            <person name="Shirasu K."/>
        </authorList>
    </citation>
    <scope>NUCLEOTIDE SEQUENCE [LARGE SCALE GENOMIC DNA]</scope>
    <source>
        <strain evidence="2">CAD2</strain>
    </source>
</reference>
<dbReference type="GO" id="GO:0016491">
    <property type="term" value="F:oxidoreductase activity"/>
    <property type="evidence" value="ECO:0007669"/>
    <property type="project" value="TreeGrafter"/>
</dbReference>
<accession>A0A9P5EM04</accession>
<sequence length="961" mass="110064">MQSNMNQPIPPSLTRTARRLSVTAVELVLEIIDVLPLDRVLDLLAAENSIDDGGLALKAAISRSAAWSSLRDVDLGRLSKLWVAFNQLSLLITDRRVVSSRFRLPEMDYMCYDFKKRKTTGLEFMEKLEKDLETIFNNEILWDENFFGNQRNSRNVSLRAVCQFTPDHVDLSDYYPTDGVPKERPEGSRMKTVAECIELLPHLFNGHRRLKEARSSELRHLADLFEMYPGYLMSSKSGYYGAKNPRHIPRELRGRARTWKKSKSYMMYRHPVLVPQDICFRIFSVFFENIRLPTRGEDEDDKESKDQRMERKIANITGIPADLRKDFRTAAEGIDSIDTYEGSFPRAWSSVYEQDYIDFQRVIMTDRWKVRTESRKYGNFFPATPKEMAWLDSFLRCVQWIESHNVIWAEDFQKYPSRYYNRSRRGIDMNTYGKTTPPKKEMLLELSDFRDFIDNAPVEEVARQLQADHDLSKHGLSKGTETARLPSLTALYMPKWPSARAVEVARCIWPQGWGQIWDRQTAGWRYNSMIKSIKDRLKKPQQKEAADGLKGEDVQGYRNQIPQRQLCYVCSRSLSQEQRHKTLGSMCVACGDFNLVERAYSMPGHLWLLQKTALVTGARINLGFHTALRLLRCGAFVIASSRYPEDAFSRYQKELVFEDWKDRLRIVGADFRAAKDAFALVEATKAILRKEDRRLDILINNAAQTLTDPIKKEQIGITREKELLEQPGASDADNQVVVRRGYTARVRGGATLPGISGQDMNLLEAASHTDSAVIETPMSNMQISSPPGPSSWVQSLSDIPYEDVITAHSVNTFVPLILIRELLPGMQDGHIINVSSREGIFETDRNSSAKRGHHVHTNMSKAGLNMITETEAATAWKKHKVAMNTVDPGYMSAAPEYEDARGGERPIGWEDGASRVLWPIARSVREQKDPETMHVRKDYAPMWGRFLKHYGAVRVDARMSQ</sequence>
<dbReference type="PRINTS" id="PR00081">
    <property type="entry name" value="GDHRDH"/>
</dbReference>
<dbReference type="InterPro" id="IPR002347">
    <property type="entry name" value="SDR_fam"/>
</dbReference>